<protein>
    <submittedName>
        <fullName evidence="2">Uncharacterized protein</fullName>
    </submittedName>
</protein>
<dbReference type="Proteomes" id="UP000092616">
    <property type="component" value="Unassembled WGS sequence"/>
</dbReference>
<dbReference type="EMBL" id="LZNA01000035">
    <property type="protein sequence ID" value="OBX80528.1"/>
    <property type="molecule type" value="Genomic_DNA"/>
</dbReference>
<feature type="region of interest" description="Disordered" evidence="1">
    <location>
        <begin position="50"/>
        <end position="93"/>
    </location>
</feature>
<reference evidence="2 3" key="1">
    <citation type="submission" date="2016-06" db="EMBL/GenBank/DDBJ databases">
        <title>Draft genome of Moraxella atlantae CCUG 59586.</title>
        <authorList>
            <person name="Salva-Serra F."/>
            <person name="Engstrom-Jakobsson H."/>
            <person name="Thorell K."/>
            <person name="Gonzales-Siles L."/>
            <person name="Karlsson R."/>
            <person name="Boulund F."/>
            <person name="Engstrand L."/>
            <person name="Kristiansson E."/>
            <person name="Moore E."/>
        </authorList>
    </citation>
    <scope>NUCLEOTIDE SEQUENCE [LARGE SCALE GENOMIC DNA]</scope>
    <source>
        <strain evidence="2 3">CCUG 59586</strain>
    </source>
</reference>
<feature type="region of interest" description="Disordered" evidence="1">
    <location>
        <begin position="1"/>
        <end position="26"/>
    </location>
</feature>
<evidence type="ECO:0000313" key="2">
    <source>
        <dbReference type="EMBL" id="OBX80528.1"/>
    </source>
</evidence>
<comment type="caution">
    <text evidence="2">The sequence shown here is derived from an EMBL/GenBank/DDBJ whole genome shotgun (WGS) entry which is preliminary data.</text>
</comment>
<feature type="compositionally biased region" description="Polar residues" evidence="1">
    <location>
        <begin position="64"/>
        <end position="83"/>
    </location>
</feature>
<name>A0A1B8QEY3_9GAMM</name>
<sequence length="118" mass="13312">MGYPLLANQPPSSYFSQNGSQDLSQQTFWQPNFSQSHHTPQDLAQFVQMGNDDDDVVAGDDNYSPVNPTSTRSSFDSFNVQQDSRQHTDTKPNNYSIAHFRVVRDLMVSTCLSKLHQA</sequence>
<evidence type="ECO:0000313" key="3">
    <source>
        <dbReference type="Proteomes" id="UP000092616"/>
    </source>
</evidence>
<proteinExistence type="predicted"/>
<organism evidence="2 3">
    <name type="scientific">Faucicola atlantae</name>
    <dbReference type="NCBI Taxonomy" id="34059"/>
    <lineage>
        <taxon>Bacteria</taxon>
        <taxon>Pseudomonadati</taxon>
        <taxon>Pseudomonadota</taxon>
        <taxon>Gammaproteobacteria</taxon>
        <taxon>Moraxellales</taxon>
        <taxon>Moraxellaceae</taxon>
        <taxon>Faucicola</taxon>
    </lineage>
</organism>
<feature type="compositionally biased region" description="Polar residues" evidence="1">
    <location>
        <begin position="9"/>
        <end position="26"/>
    </location>
</feature>
<accession>A0A1B8QEY3</accession>
<evidence type="ECO:0000256" key="1">
    <source>
        <dbReference type="SAM" id="MobiDB-lite"/>
    </source>
</evidence>
<dbReference type="AlphaFoldDB" id="A0A1B8QEY3"/>
<keyword evidence="3" id="KW-1185">Reference proteome</keyword>
<gene>
    <name evidence="2" type="ORF">A9306_07465</name>
</gene>